<dbReference type="AlphaFoldDB" id="A0A9J6ZIR8"/>
<accession>A0A9J6ZIR8</accession>
<dbReference type="GO" id="GO:0000166">
    <property type="term" value="F:nucleotide binding"/>
    <property type="evidence" value="ECO:0007669"/>
    <property type="project" value="InterPro"/>
</dbReference>
<dbReference type="KEGG" id="plig:NAG76_07760"/>
<dbReference type="EMBL" id="CP097899">
    <property type="protein sequence ID" value="URN96115.1"/>
    <property type="molecule type" value="Genomic_DNA"/>
</dbReference>
<dbReference type="Gene3D" id="3.40.50.720">
    <property type="entry name" value="NAD(P)-binding Rossmann-like Domain"/>
    <property type="match status" value="1"/>
</dbReference>
<reference evidence="2" key="1">
    <citation type="submission" date="2022-05" db="EMBL/GenBank/DDBJ databases">
        <title>Novel bacterial taxa in a minimal lignocellulolytic consortium and its capacity to transform plastics disclosed by genome-resolved metagenomics.</title>
        <authorList>
            <person name="Rodriguez C.A.D."/>
            <person name="Diaz-Garcia L."/>
            <person name="Herrera K."/>
            <person name="Tarazona N.A."/>
            <person name="Sproer C."/>
            <person name="Overmann J."/>
            <person name="Jimenez D.J."/>
        </authorList>
    </citation>
    <scope>NUCLEOTIDE SEQUENCE</scope>
    <source>
        <strain evidence="2">MAG5</strain>
    </source>
</reference>
<evidence type="ECO:0000313" key="3">
    <source>
        <dbReference type="Proteomes" id="UP001056756"/>
    </source>
</evidence>
<organism evidence="2 3">
    <name type="scientific">Candidatus Pristimantibacillus lignocellulolyticus</name>
    <dbReference type="NCBI Taxonomy" id="2994561"/>
    <lineage>
        <taxon>Bacteria</taxon>
        <taxon>Bacillati</taxon>
        <taxon>Bacillota</taxon>
        <taxon>Bacilli</taxon>
        <taxon>Bacillales</taxon>
        <taxon>Paenibacillaceae</taxon>
        <taxon>Candidatus Pristimantibacillus</taxon>
    </lineage>
</organism>
<dbReference type="InterPro" id="IPR000683">
    <property type="entry name" value="Gfo/Idh/MocA-like_OxRdtase_N"/>
</dbReference>
<name>A0A9J6ZIR8_9BACL</name>
<evidence type="ECO:0000259" key="1">
    <source>
        <dbReference type="Pfam" id="PF01408"/>
    </source>
</evidence>
<feature type="domain" description="Gfo/Idh/MocA-like oxidoreductase N-terminal" evidence="1">
    <location>
        <begin position="1"/>
        <end position="119"/>
    </location>
</feature>
<dbReference type="SUPFAM" id="SSF51735">
    <property type="entry name" value="NAD(P)-binding Rossmann-fold domains"/>
    <property type="match status" value="1"/>
</dbReference>
<protein>
    <submittedName>
        <fullName evidence="2">Gfo/Idh/MocA family oxidoreductase</fullName>
    </submittedName>
</protein>
<proteinExistence type="predicted"/>
<gene>
    <name evidence="2" type="ORF">NAG76_07760</name>
</gene>
<dbReference type="InterPro" id="IPR036291">
    <property type="entry name" value="NAD(P)-bd_dom_sf"/>
</dbReference>
<sequence>MNIVIIGAGQLGSRHLQAMALLEDSMNIYVVDPLETSLELSSKRFDEVDRFGNKSLFLLRKIDELPAAIEFAVIATTSIHRLYVIKKLFNHATVKYLLLEKFLFPFIEEYKEAQDVIAASRTITYVNCARRQWENYKKLKKEISNSSKINLIAKGTNWNLASNSIHLLDLFFYLNGREEIELNTDHLKQQLIQNKREGFIEFLGTISGTTERGSMFQLTCEESDAFNFTIEIETDEDKYCIDEMNEHIDFNGMQNKFSLYYQSQLTHIIYKQLIHNGSCDLTSFEESVHYHLILLRAFNEFLGDRVGIIT</sequence>
<evidence type="ECO:0000313" key="2">
    <source>
        <dbReference type="EMBL" id="URN96115.1"/>
    </source>
</evidence>
<dbReference type="Proteomes" id="UP001056756">
    <property type="component" value="Chromosome"/>
</dbReference>
<dbReference type="Pfam" id="PF01408">
    <property type="entry name" value="GFO_IDH_MocA"/>
    <property type="match status" value="1"/>
</dbReference>